<gene>
    <name evidence="2" type="ORF">G7Z17_g12551</name>
</gene>
<reference evidence="2" key="1">
    <citation type="submission" date="2020-03" db="EMBL/GenBank/DDBJ databases">
        <title>Draft Genome Sequence of Cylindrodendrum hubeiense.</title>
        <authorList>
            <person name="Buettner E."/>
            <person name="Kellner H."/>
        </authorList>
    </citation>
    <scope>NUCLEOTIDE SEQUENCE</scope>
    <source>
        <strain evidence="2">IHI 201604</strain>
    </source>
</reference>
<evidence type="ECO:0000313" key="2">
    <source>
        <dbReference type="EMBL" id="KAF7538884.1"/>
    </source>
</evidence>
<feature type="region of interest" description="Disordered" evidence="1">
    <location>
        <begin position="1"/>
        <end position="52"/>
    </location>
</feature>
<feature type="compositionally biased region" description="Polar residues" evidence="1">
    <location>
        <begin position="158"/>
        <end position="173"/>
    </location>
</feature>
<dbReference type="Proteomes" id="UP000722485">
    <property type="component" value="Unassembled WGS sequence"/>
</dbReference>
<feature type="compositionally biased region" description="Polar residues" evidence="1">
    <location>
        <begin position="240"/>
        <end position="253"/>
    </location>
</feature>
<organism evidence="2 3">
    <name type="scientific">Cylindrodendrum hubeiense</name>
    <dbReference type="NCBI Taxonomy" id="595255"/>
    <lineage>
        <taxon>Eukaryota</taxon>
        <taxon>Fungi</taxon>
        <taxon>Dikarya</taxon>
        <taxon>Ascomycota</taxon>
        <taxon>Pezizomycotina</taxon>
        <taxon>Sordariomycetes</taxon>
        <taxon>Hypocreomycetidae</taxon>
        <taxon>Hypocreales</taxon>
        <taxon>Nectriaceae</taxon>
        <taxon>Cylindrodendrum</taxon>
    </lineage>
</organism>
<comment type="caution">
    <text evidence="2">The sequence shown here is derived from an EMBL/GenBank/DDBJ whole genome shotgun (WGS) entry which is preliminary data.</text>
</comment>
<evidence type="ECO:0000313" key="3">
    <source>
        <dbReference type="Proteomes" id="UP000722485"/>
    </source>
</evidence>
<dbReference type="EMBL" id="JAANBB010000580">
    <property type="protein sequence ID" value="KAF7538884.1"/>
    <property type="molecule type" value="Genomic_DNA"/>
</dbReference>
<feature type="region of interest" description="Disordered" evidence="1">
    <location>
        <begin position="135"/>
        <end position="179"/>
    </location>
</feature>
<feature type="region of interest" description="Disordered" evidence="1">
    <location>
        <begin position="209"/>
        <end position="257"/>
    </location>
</feature>
<proteinExistence type="predicted"/>
<feature type="compositionally biased region" description="Polar residues" evidence="1">
    <location>
        <begin position="135"/>
        <end position="149"/>
    </location>
</feature>
<keyword evidence="3" id="KW-1185">Reference proteome</keyword>
<dbReference type="AlphaFoldDB" id="A0A9P5H1R6"/>
<accession>A0A9P5H1R6</accession>
<sequence>MTITTNTIRVHHREALDPTRPLASPHNQPAVSNGGSGPCRVRGQPIRHGSKAKDAAVRWRTGGAWTVSVNMNLDVNLGFDARRITATCWRACRGRANRRRRRDWHRNDGSGLVTWRLQSWWSWCRRLALGTHAQSTHMGEAGHSTSSEVQQRRRSLRHGNTPTTSVKASTHHGSLSEPHGPWHIPGFAPGPANKVTVPDPPYPLVSLASSHPSTARQRPACQSGHAGAKGASVRHRPCWSPSQASRRTPSSSGHEIFTAGCDCGG</sequence>
<evidence type="ECO:0000256" key="1">
    <source>
        <dbReference type="SAM" id="MobiDB-lite"/>
    </source>
</evidence>
<protein>
    <submittedName>
        <fullName evidence="2">Uncharacterized protein</fullName>
    </submittedName>
</protein>
<name>A0A9P5H1R6_9HYPO</name>